<comment type="subcellular location">
    <subcellularLocation>
        <location evidence="1">Cell membrane</location>
        <topology evidence="1">Multi-pass membrane protein</topology>
    </subcellularLocation>
</comment>
<feature type="transmembrane region" description="Helical" evidence="6">
    <location>
        <begin position="431"/>
        <end position="451"/>
    </location>
</feature>
<evidence type="ECO:0000256" key="5">
    <source>
        <dbReference type="ARBA" id="ARBA00023136"/>
    </source>
</evidence>
<gene>
    <name evidence="7" type="ORF">UY23_C0001G0069</name>
</gene>
<feature type="transmembrane region" description="Helical" evidence="6">
    <location>
        <begin position="346"/>
        <end position="368"/>
    </location>
</feature>
<dbReference type="CDD" id="cd13128">
    <property type="entry name" value="MATE_Wzx_like"/>
    <property type="match status" value="1"/>
</dbReference>
<dbReference type="InterPro" id="IPR050833">
    <property type="entry name" value="Poly_Biosynth_Transport"/>
</dbReference>
<evidence type="ECO:0000313" key="7">
    <source>
        <dbReference type="EMBL" id="KKU91463.1"/>
    </source>
</evidence>
<keyword evidence="2" id="KW-1003">Cell membrane</keyword>
<feature type="transmembrane region" description="Helical" evidence="6">
    <location>
        <begin position="96"/>
        <end position="117"/>
    </location>
</feature>
<dbReference type="Proteomes" id="UP000034956">
    <property type="component" value="Unassembled WGS sequence"/>
</dbReference>
<feature type="transmembrane region" description="Helical" evidence="6">
    <location>
        <begin position="375"/>
        <end position="394"/>
    </location>
</feature>
<feature type="transmembrane region" description="Helical" evidence="6">
    <location>
        <begin position="61"/>
        <end position="84"/>
    </location>
</feature>
<evidence type="ECO:0000256" key="1">
    <source>
        <dbReference type="ARBA" id="ARBA00004651"/>
    </source>
</evidence>
<feature type="transmembrane region" description="Helical" evidence="6">
    <location>
        <begin position="311"/>
        <end position="334"/>
    </location>
</feature>
<evidence type="ECO:0000256" key="2">
    <source>
        <dbReference type="ARBA" id="ARBA00022475"/>
    </source>
</evidence>
<protein>
    <submittedName>
        <fullName evidence="7">Polysaccharide biosynthesis protein</fullName>
    </submittedName>
</protein>
<dbReference type="InterPro" id="IPR002797">
    <property type="entry name" value="Polysacc_synth"/>
</dbReference>
<sequence length="490" mass="53984">MSLKVKLDNVKSLLLENRHLKQTVFKNTFWLTVSNIATRFIKAVLIIYAARALGVAGYGVFSYAVTLSGFLAIFSDLGLGPILTREGAKHPDKIKVFLGTALFIKLALVIFTVILTISVGPLISKIPETISLLPLAALLLAFDSFRDFSSSLSRFREKMQIDAAINAVTYAAVTVLGLIAIIIEPTPISLMIGYTAGSGVGAVFSIWVFREYFHRFWSFFDKTLVREIFGNAWLFALMGLMGGIMISTDTIMLGWLKNATEVGYYSAAQRPVQIFYILPSILATSIFPALSKFALQDRGKFRLVLENSIKILFMFACPLVAGGFILSAEITALLFGQSYLPAAPMFSLLIFTLLMVFPGTVIANAVFASNAQKNFLGFLAVGALSNALFNYLLIPQWGGVGASMATIIAQVLANGLIWWKMKKIADFRMLAHIQKIIFATIIMSLAVLLFQFWGVNIILNIVLAGGIYFLFLYALKEPLLDKSFVLSIFR</sequence>
<keyword evidence="4 6" id="KW-1133">Transmembrane helix</keyword>
<dbReference type="PANTHER" id="PTHR30250">
    <property type="entry name" value="PST FAMILY PREDICTED COLANIC ACID TRANSPORTER"/>
    <property type="match status" value="1"/>
</dbReference>
<feature type="transmembrane region" description="Helical" evidence="6">
    <location>
        <begin position="163"/>
        <end position="183"/>
    </location>
</feature>
<feature type="transmembrane region" description="Helical" evidence="6">
    <location>
        <begin position="273"/>
        <end position="290"/>
    </location>
</feature>
<accession>A0A0G1WM99</accession>
<organism evidence="7 8">
    <name type="scientific">Candidatus Jorgensenbacteria bacterium GW2011_GWA1_48_11</name>
    <dbReference type="NCBI Taxonomy" id="1618660"/>
    <lineage>
        <taxon>Bacteria</taxon>
        <taxon>Candidatus Joergenseniibacteriota</taxon>
    </lineage>
</organism>
<keyword evidence="5 6" id="KW-0472">Membrane</keyword>
<feature type="transmembrane region" description="Helical" evidence="6">
    <location>
        <begin position="400"/>
        <end position="419"/>
    </location>
</feature>
<evidence type="ECO:0000256" key="4">
    <source>
        <dbReference type="ARBA" id="ARBA00022989"/>
    </source>
</evidence>
<feature type="transmembrane region" description="Helical" evidence="6">
    <location>
        <begin position="230"/>
        <end position="253"/>
    </location>
</feature>
<proteinExistence type="predicted"/>
<reference evidence="7 8" key="1">
    <citation type="journal article" date="2015" name="Nature">
        <title>rRNA introns, odd ribosomes, and small enigmatic genomes across a large radiation of phyla.</title>
        <authorList>
            <person name="Brown C.T."/>
            <person name="Hug L.A."/>
            <person name="Thomas B.C."/>
            <person name="Sharon I."/>
            <person name="Castelle C.J."/>
            <person name="Singh A."/>
            <person name="Wilkins M.J."/>
            <person name="Williams K.H."/>
            <person name="Banfield J.F."/>
        </authorList>
    </citation>
    <scope>NUCLEOTIDE SEQUENCE [LARGE SCALE GENOMIC DNA]</scope>
</reference>
<dbReference type="Pfam" id="PF01943">
    <property type="entry name" value="Polysacc_synt"/>
    <property type="match status" value="1"/>
</dbReference>
<dbReference type="AlphaFoldDB" id="A0A0G1WM99"/>
<dbReference type="GO" id="GO:0005886">
    <property type="term" value="C:plasma membrane"/>
    <property type="evidence" value="ECO:0007669"/>
    <property type="project" value="UniProtKB-SubCell"/>
</dbReference>
<dbReference type="EMBL" id="LCPF01000001">
    <property type="protein sequence ID" value="KKU91463.1"/>
    <property type="molecule type" value="Genomic_DNA"/>
</dbReference>
<evidence type="ECO:0000256" key="3">
    <source>
        <dbReference type="ARBA" id="ARBA00022692"/>
    </source>
</evidence>
<comment type="caution">
    <text evidence="7">The sequence shown here is derived from an EMBL/GenBank/DDBJ whole genome shotgun (WGS) entry which is preliminary data.</text>
</comment>
<dbReference type="PANTHER" id="PTHR30250:SF11">
    <property type="entry name" value="O-ANTIGEN TRANSPORTER-RELATED"/>
    <property type="match status" value="1"/>
</dbReference>
<keyword evidence="3 6" id="KW-0812">Transmembrane</keyword>
<evidence type="ECO:0000256" key="6">
    <source>
        <dbReference type="SAM" id="Phobius"/>
    </source>
</evidence>
<feature type="transmembrane region" description="Helical" evidence="6">
    <location>
        <begin position="189"/>
        <end position="209"/>
    </location>
</feature>
<name>A0A0G1WM99_9BACT</name>
<evidence type="ECO:0000313" key="8">
    <source>
        <dbReference type="Proteomes" id="UP000034956"/>
    </source>
</evidence>
<feature type="transmembrane region" description="Helical" evidence="6">
    <location>
        <begin position="457"/>
        <end position="475"/>
    </location>
</feature>